<evidence type="ECO:0008006" key="8">
    <source>
        <dbReference type="Google" id="ProtNLM"/>
    </source>
</evidence>
<dbReference type="GO" id="GO:0005737">
    <property type="term" value="C:cytoplasm"/>
    <property type="evidence" value="ECO:0007669"/>
    <property type="project" value="TreeGrafter"/>
</dbReference>
<sequence length="225" mass="24946">MDYPTDKEEMEVAVIAAPISEMTLLNKQHQLYQEDAIAQQESSSSSSSSNSSSPLLQHPDFLAANAAAIAANSGDYTSWYLRRKFLTLKPEHINADELRFCREVCSESLKNYQAWFHRRWRYLPMFEQYPTNESLVAFLLGCLKAAAAAAKELQQQQQQGQEQQQGQDQQQGQEQQPKELQEAIEALLTAAAAAAAAGEGAGSRLGLEIGVTIDEMRGDLRAAHK</sequence>
<evidence type="ECO:0000256" key="2">
    <source>
        <dbReference type="ARBA" id="ARBA00022602"/>
    </source>
</evidence>
<dbReference type="InterPro" id="IPR002088">
    <property type="entry name" value="Prenyl_trans_a"/>
</dbReference>
<dbReference type="VEuPathDB" id="ToxoDB:EMWEY_00053370"/>
<reference evidence="6" key="1">
    <citation type="submission" date="2013-10" db="EMBL/GenBank/DDBJ databases">
        <title>Genomic analysis of the causative agents of coccidiosis in chickens.</title>
        <authorList>
            <person name="Reid A.J."/>
            <person name="Blake D."/>
            <person name="Billington K."/>
            <person name="Browne H."/>
            <person name="Dunn M."/>
            <person name="Hung S."/>
            <person name="Kawahara F."/>
            <person name="Miranda-Saavedra D."/>
            <person name="Mourier T."/>
            <person name="Nagra H."/>
            <person name="Otto T.D."/>
            <person name="Rawlings N."/>
            <person name="Sanchez A."/>
            <person name="Sanders M."/>
            <person name="Subramaniam C."/>
            <person name="Tay Y."/>
            <person name="Dear P."/>
            <person name="Doerig C."/>
            <person name="Gruber A."/>
            <person name="Parkinson J."/>
            <person name="Shirley M."/>
            <person name="Wan K.L."/>
            <person name="Berriman M."/>
            <person name="Tomley F."/>
            <person name="Pain A."/>
        </authorList>
    </citation>
    <scope>NUCLEOTIDE SEQUENCE [LARGE SCALE GENOMIC DNA]</scope>
    <source>
        <strain evidence="6">Weybridge</strain>
    </source>
</reference>
<dbReference type="PANTHER" id="PTHR11129">
    <property type="entry name" value="PROTEIN FARNESYLTRANSFERASE ALPHA SUBUNIT/RAB GERANYLGERANYL TRANSFERASE ALPHA SUBUNIT"/>
    <property type="match status" value="1"/>
</dbReference>
<evidence type="ECO:0000256" key="1">
    <source>
        <dbReference type="ARBA" id="ARBA00006734"/>
    </source>
</evidence>
<evidence type="ECO:0000256" key="3">
    <source>
        <dbReference type="ARBA" id="ARBA00022679"/>
    </source>
</evidence>
<reference evidence="6" key="2">
    <citation type="submission" date="2013-10" db="EMBL/GenBank/DDBJ databases">
        <authorList>
            <person name="Aslett M."/>
        </authorList>
    </citation>
    <scope>NUCLEOTIDE SEQUENCE [LARGE SCALE GENOMIC DNA]</scope>
    <source>
        <strain evidence="6">Weybridge</strain>
    </source>
</reference>
<evidence type="ECO:0000313" key="6">
    <source>
        <dbReference type="EMBL" id="CDJ58811.1"/>
    </source>
</evidence>
<dbReference type="SUPFAM" id="SSF48439">
    <property type="entry name" value="Protein prenylyltransferase"/>
    <property type="match status" value="1"/>
</dbReference>
<feature type="region of interest" description="Disordered" evidence="5">
    <location>
        <begin position="159"/>
        <end position="180"/>
    </location>
</feature>
<protein>
    <recommendedName>
        <fullName evidence="8">Protein geranylgeranyltransferase type II</fullName>
    </recommendedName>
</protein>
<dbReference type="Pfam" id="PF01239">
    <property type="entry name" value="PPTA"/>
    <property type="match status" value="1"/>
</dbReference>
<dbReference type="EMBL" id="HG719853">
    <property type="protein sequence ID" value="CDJ58811.1"/>
    <property type="molecule type" value="Genomic_DNA"/>
</dbReference>
<evidence type="ECO:0000256" key="4">
    <source>
        <dbReference type="ARBA" id="ARBA00022737"/>
    </source>
</evidence>
<dbReference type="Proteomes" id="UP000030763">
    <property type="component" value="Unassembled WGS sequence"/>
</dbReference>
<dbReference type="OrthoDB" id="348874at2759"/>
<dbReference type="OMA" id="NSWAHRR"/>
<keyword evidence="4" id="KW-0677">Repeat</keyword>
<proteinExistence type="inferred from homology"/>
<dbReference type="AlphaFoldDB" id="U6M467"/>
<keyword evidence="2" id="KW-0637">Prenyltransferase</keyword>
<dbReference type="GO" id="GO:0008318">
    <property type="term" value="F:protein prenyltransferase activity"/>
    <property type="evidence" value="ECO:0007669"/>
    <property type="project" value="InterPro"/>
</dbReference>
<name>U6M467_EIMMA</name>
<accession>U6M467</accession>
<keyword evidence="3" id="KW-0808">Transferase</keyword>
<organism evidence="6 7">
    <name type="scientific">Eimeria maxima</name>
    <name type="common">Coccidian parasite</name>
    <dbReference type="NCBI Taxonomy" id="5804"/>
    <lineage>
        <taxon>Eukaryota</taxon>
        <taxon>Sar</taxon>
        <taxon>Alveolata</taxon>
        <taxon>Apicomplexa</taxon>
        <taxon>Conoidasida</taxon>
        <taxon>Coccidia</taxon>
        <taxon>Eucoccidiorida</taxon>
        <taxon>Eimeriorina</taxon>
        <taxon>Eimeriidae</taxon>
        <taxon>Eimeria</taxon>
    </lineage>
</organism>
<gene>
    <name evidence="6" type="ORF">EMWEY_00053370</name>
</gene>
<evidence type="ECO:0000256" key="5">
    <source>
        <dbReference type="SAM" id="MobiDB-lite"/>
    </source>
</evidence>
<dbReference type="RefSeq" id="XP_013335459.1">
    <property type="nucleotide sequence ID" value="XM_013480005.1"/>
</dbReference>
<evidence type="ECO:0000313" key="7">
    <source>
        <dbReference type="Proteomes" id="UP000030763"/>
    </source>
</evidence>
<dbReference type="GeneID" id="25339323"/>
<comment type="similarity">
    <text evidence="1">Belongs to the protein prenyltransferase subunit alpha family.</text>
</comment>
<feature type="compositionally biased region" description="Low complexity" evidence="5">
    <location>
        <begin position="159"/>
        <end position="175"/>
    </location>
</feature>
<keyword evidence="7" id="KW-1185">Reference proteome</keyword>
<dbReference type="PROSITE" id="PS51147">
    <property type="entry name" value="PFTA"/>
    <property type="match status" value="1"/>
</dbReference>
<dbReference type="Gene3D" id="1.25.40.120">
    <property type="entry name" value="Protein prenylyltransferase"/>
    <property type="match status" value="1"/>
</dbReference>